<evidence type="ECO:0000313" key="1">
    <source>
        <dbReference type="EMBL" id="CAE8613792.1"/>
    </source>
</evidence>
<reference evidence="1" key="1">
    <citation type="submission" date="2021-02" db="EMBL/GenBank/DDBJ databases">
        <authorList>
            <person name="Dougan E. K."/>
            <person name="Rhodes N."/>
            <person name="Thang M."/>
            <person name="Chan C."/>
        </authorList>
    </citation>
    <scope>NUCLEOTIDE SEQUENCE</scope>
</reference>
<name>A0A813FNR9_POLGL</name>
<feature type="non-terminal residue" evidence="1">
    <location>
        <position position="149"/>
    </location>
</feature>
<dbReference type="EMBL" id="CAJNNV010025309">
    <property type="protein sequence ID" value="CAE8613792.1"/>
    <property type="molecule type" value="Genomic_DNA"/>
</dbReference>
<proteinExistence type="predicted"/>
<sequence>LGLPLCRGLDSAEAAEVFVAAVWAKLQAFEAPGPSFCPGGSEGGGRSLRDCLGSDCQIMVPPVSSSFAYDGPTLTPQPGCPLGLGQDSDCDFQDSAWWSNLLAEQRAPVLGSGAAASESFSRRFHVPNSPIGRLDRPGNFLHSPGDFGL</sequence>
<accession>A0A813FNR9</accession>
<gene>
    <name evidence="1" type="ORF">PGLA1383_LOCUS31533</name>
</gene>
<dbReference type="AlphaFoldDB" id="A0A813FNR9"/>
<protein>
    <submittedName>
        <fullName evidence="1">Uncharacterized protein</fullName>
    </submittedName>
</protein>
<organism evidence="1 2">
    <name type="scientific">Polarella glacialis</name>
    <name type="common">Dinoflagellate</name>
    <dbReference type="NCBI Taxonomy" id="89957"/>
    <lineage>
        <taxon>Eukaryota</taxon>
        <taxon>Sar</taxon>
        <taxon>Alveolata</taxon>
        <taxon>Dinophyceae</taxon>
        <taxon>Suessiales</taxon>
        <taxon>Suessiaceae</taxon>
        <taxon>Polarella</taxon>
    </lineage>
</organism>
<keyword evidence="2" id="KW-1185">Reference proteome</keyword>
<comment type="caution">
    <text evidence="1">The sequence shown here is derived from an EMBL/GenBank/DDBJ whole genome shotgun (WGS) entry which is preliminary data.</text>
</comment>
<dbReference type="Proteomes" id="UP000654075">
    <property type="component" value="Unassembled WGS sequence"/>
</dbReference>
<evidence type="ECO:0000313" key="2">
    <source>
        <dbReference type="Proteomes" id="UP000654075"/>
    </source>
</evidence>